<dbReference type="CDD" id="cd00920">
    <property type="entry name" value="Cupredoxin"/>
    <property type="match status" value="1"/>
</dbReference>
<reference evidence="2 3" key="1">
    <citation type="submission" date="2023-01" db="EMBL/GenBank/DDBJ databases">
        <title>Analysis of 21 Apiospora genomes using comparative genomics revels a genus with tremendous synthesis potential of carbohydrate active enzymes and secondary metabolites.</title>
        <authorList>
            <person name="Sorensen T."/>
        </authorList>
    </citation>
    <scope>NUCLEOTIDE SEQUENCE [LARGE SCALE GENOMIC DNA]</scope>
    <source>
        <strain evidence="2 3">CBS 114990</strain>
    </source>
</reference>
<evidence type="ECO:0000313" key="3">
    <source>
        <dbReference type="Proteomes" id="UP001433268"/>
    </source>
</evidence>
<dbReference type="RefSeq" id="XP_066671630.1">
    <property type="nucleotide sequence ID" value="XM_066808012.1"/>
</dbReference>
<organism evidence="2 3">
    <name type="scientific">Apiospora hydei</name>
    <dbReference type="NCBI Taxonomy" id="1337664"/>
    <lineage>
        <taxon>Eukaryota</taxon>
        <taxon>Fungi</taxon>
        <taxon>Dikarya</taxon>
        <taxon>Ascomycota</taxon>
        <taxon>Pezizomycotina</taxon>
        <taxon>Sordariomycetes</taxon>
        <taxon>Xylariomycetidae</taxon>
        <taxon>Amphisphaeriales</taxon>
        <taxon>Apiosporaceae</taxon>
        <taxon>Apiospora</taxon>
    </lineage>
</organism>
<dbReference type="GeneID" id="92041072"/>
<evidence type="ECO:0000256" key="1">
    <source>
        <dbReference type="SAM" id="SignalP"/>
    </source>
</evidence>
<comment type="caution">
    <text evidence="2">The sequence shown here is derived from an EMBL/GenBank/DDBJ whole genome shotgun (WGS) entry which is preliminary data.</text>
</comment>
<name>A0ABR1X023_9PEZI</name>
<protein>
    <recommendedName>
        <fullName evidence="4">Extracellular serine-rich protein</fullName>
    </recommendedName>
</protein>
<proteinExistence type="predicted"/>
<dbReference type="PANTHER" id="PTHR34883:SF15">
    <property type="entry name" value="EXTRACELLULAR SERINE-RICH PROTEIN"/>
    <property type="match status" value="1"/>
</dbReference>
<sequence>MFTIVPFTAALALLASGAYSMPTGTTCDKPSQVAAPPTGVTHKVIAGANGQLRFEPESVVAAVGDIVEFQFHPKNHSVAQSSFAEPCAPLAVPAALPPPANATGYSSYSPYPRRSNVGRGRAAADAYPFFAGFDFAIVEGPANHAFQVLVEDTKPIWFYCPQPMGAHCTNGMSGVINEPRDGPNTLAAYKKAAKAMMTVVPPKVHGGIKSLWWRRSRLLEFDVAC</sequence>
<feature type="signal peptide" evidence="1">
    <location>
        <begin position="1"/>
        <end position="20"/>
    </location>
</feature>
<evidence type="ECO:0000313" key="2">
    <source>
        <dbReference type="EMBL" id="KAK8088736.1"/>
    </source>
</evidence>
<keyword evidence="3" id="KW-1185">Reference proteome</keyword>
<dbReference type="Gene3D" id="2.60.40.420">
    <property type="entry name" value="Cupredoxins - blue copper proteins"/>
    <property type="match status" value="1"/>
</dbReference>
<evidence type="ECO:0008006" key="4">
    <source>
        <dbReference type="Google" id="ProtNLM"/>
    </source>
</evidence>
<accession>A0ABR1X023</accession>
<dbReference type="InterPro" id="IPR052953">
    <property type="entry name" value="Ser-rich/MCO-related"/>
</dbReference>
<dbReference type="InterPro" id="IPR008972">
    <property type="entry name" value="Cupredoxin"/>
</dbReference>
<dbReference type="Proteomes" id="UP001433268">
    <property type="component" value="Unassembled WGS sequence"/>
</dbReference>
<gene>
    <name evidence="2" type="ORF">PG997_003697</name>
</gene>
<dbReference type="PANTHER" id="PTHR34883">
    <property type="entry name" value="SERINE-RICH PROTEIN, PUTATIVE-RELATED-RELATED"/>
    <property type="match status" value="1"/>
</dbReference>
<dbReference type="SUPFAM" id="SSF49503">
    <property type="entry name" value="Cupredoxins"/>
    <property type="match status" value="1"/>
</dbReference>
<keyword evidence="1" id="KW-0732">Signal</keyword>
<feature type="chain" id="PRO_5047521920" description="Extracellular serine-rich protein" evidence="1">
    <location>
        <begin position="21"/>
        <end position="225"/>
    </location>
</feature>
<dbReference type="EMBL" id="JAQQWN010000004">
    <property type="protein sequence ID" value="KAK8088736.1"/>
    <property type="molecule type" value="Genomic_DNA"/>
</dbReference>